<feature type="domain" description="Phosphoacetylglucosamine mutase AMG1" evidence="16">
    <location>
        <begin position="1284"/>
        <end position="1434"/>
    </location>
</feature>
<dbReference type="PANTHER" id="PTHR45955:SF1">
    <property type="entry name" value="PHOSPHOACETYLGLUCOSAMINE MUTASE"/>
    <property type="match status" value="1"/>
</dbReference>
<evidence type="ECO:0000313" key="19">
    <source>
        <dbReference type="Proteomes" id="UP001055439"/>
    </source>
</evidence>
<feature type="compositionally biased region" description="Low complexity" evidence="13">
    <location>
        <begin position="166"/>
        <end position="175"/>
    </location>
</feature>
<dbReference type="InterPro" id="IPR016657">
    <property type="entry name" value="PAGM"/>
</dbReference>
<feature type="compositionally biased region" description="Low complexity" evidence="13">
    <location>
        <begin position="769"/>
        <end position="781"/>
    </location>
</feature>
<feature type="region of interest" description="Disordered" evidence="13">
    <location>
        <begin position="649"/>
        <end position="670"/>
    </location>
</feature>
<evidence type="ECO:0000256" key="6">
    <source>
        <dbReference type="ARBA" id="ARBA00022553"/>
    </source>
</evidence>
<dbReference type="Gene3D" id="3.30.310.50">
    <property type="entry name" value="Alpha-D-phosphohexomutase, C-terminal domain"/>
    <property type="match status" value="1"/>
</dbReference>
<evidence type="ECO:0000256" key="11">
    <source>
        <dbReference type="ARBA" id="ARBA00032065"/>
    </source>
</evidence>
<dbReference type="GO" id="GO:0005975">
    <property type="term" value="P:carbohydrate metabolic process"/>
    <property type="evidence" value="ECO:0007669"/>
    <property type="project" value="InterPro"/>
</dbReference>
<comment type="cofactor">
    <cofactor evidence="2">
        <name>Mg(2+)</name>
        <dbReference type="ChEBI" id="CHEBI:18420"/>
    </cofactor>
</comment>
<dbReference type="PROSITE" id="PS00710">
    <property type="entry name" value="PGM_PMM"/>
    <property type="match status" value="1"/>
</dbReference>
<dbReference type="FunFam" id="3.40.120.10:FF:000054">
    <property type="entry name" value="Phosphoacetylglucosamine mutase"/>
    <property type="match status" value="1"/>
</dbReference>
<dbReference type="FunFam" id="3.40.120.10:FF:000038">
    <property type="entry name" value="Phosphoacetylglucosamine mutase"/>
    <property type="match status" value="1"/>
</dbReference>
<dbReference type="OrthoDB" id="1928at2759"/>
<dbReference type="GO" id="GO:0000287">
    <property type="term" value="F:magnesium ion binding"/>
    <property type="evidence" value="ECO:0007669"/>
    <property type="project" value="InterPro"/>
</dbReference>
<evidence type="ECO:0000259" key="15">
    <source>
        <dbReference type="Pfam" id="PF02878"/>
    </source>
</evidence>
<evidence type="ECO:0000256" key="2">
    <source>
        <dbReference type="ARBA" id="ARBA00001946"/>
    </source>
</evidence>
<dbReference type="EMBL" id="CP097506">
    <property type="protein sequence ID" value="URD95343.1"/>
    <property type="molecule type" value="Genomic_DNA"/>
</dbReference>
<keyword evidence="9" id="KW-0413">Isomerase</keyword>
<dbReference type="InterPro" id="IPR036900">
    <property type="entry name" value="A-D-PHexomutase_C_sf"/>
</dbReference>
<evidence type="ECO:0000256" key="7">
    <source>
        <dbReference type="ARBA" id="ARBA00022723"/>
    </source>
</evidence>
<protein>
    <recommendedName>
        <fullName evidence="12">Phosphoacetylglucosamine mutase</fullName>
        <ecNumber evidence="5">5.4.2.3</ecNumber>
    </recommendedName>
    <alternativeName>
        <fullName evidence="11">Acetylglucosamine phosphomutase</fullName>
    </alternativeName>
    <alternativeName>
        <fullName evidence="10">N-acetylglucosamine-phosphate mutase</fullName>
    </alternativeName>
</protein>
<dbReference type="InterPro" id="IPR049022">
    <property type="entry name" value="AMG1_III"/>
</dbReference>
<feature type="region of interest" description="Disordered" evidence="13">
    <location>
        <begin position="599"/>
        <end position="619"/>
    </location>
</feature>
<dbReference type="SUPFAM" id="SSF55957">
    <property type="entry name" value="Phosphoglucomutase, C-terminal domain"/>
    <property type="match status" value="1"/>
</dbReference>
<dbReference type="InterPro" id="IPR049023">
    <property type="entry name" value="AMG1_II"/>
</dbReference>
<dbReference type="Pfam" id="PF21404">
    <property type="entry name" value="AMG1_III"/>
    <property type="match status" value="1"/>
</dbReference>
<evidence type="ECO:0000256" key="10">
    <source>
        <dbReference type="ARBA" id="ARBA00031926"/>
    </source>
</evidence>
<feature type="domain" description="Alpha-D-phosphohexomutase C-terminal" evidence="14">
    <location>
        <begin position="1452"/>
        <end position="1523"/>
    </location>
</feature>
<dbReference type="Pfam" id="PF02878">
    <property type="entry name" value="PGM_PMM_I"/>
    <property type="match status" value="1"/>
</dbReference>
<name>A0A9E7FK10_9LILI</name>
<dbReference type="InterPro" id="IPR016055">
    <property type="entry name" value="A-D-PHexomutase_a/b/a-I/II/III"/>
</dbReference>
<accession>A0A9E7FK10</accession>
<comment type="similarity">
    <text evidence="4">Belongs to the phosphohexose mutase family.</text>
</comment>
<evidence type="ECO:0000256" key="13">
    <source>
        <dbReference type="SAM" id="MobiDB-lite"/>
    </source>
</evidence>
<reference evidence="18" key="1">
    <citation type="submission" date="2022-05" db="EMBL/GenBank/DDBJ databases">
        <title>The Musa troglodytarum L. genome provides insights into the mechanism of non-climacteric behaviour and enrichment of carotenoids.</title>
        <authorList>
            <person name="Wang J."/>
        </authorList>
    </citation>
    <scope>NUCLEOTIDE SEQUENCE</scope>
    <source>
        <tissue evidence="18">Leaf</tissue>
    </source>
</reference>
<evidence type="ECO:0000259" key="17">
    <source>
        <dbReference type="Pfam" id="PF21405"/>
    </source>
</evidence>
<feature type="compositionally biased region" description="Basic and acidic residues" evidence="13">
    <location>
        <begin position="605"/>
        <end position="615"/>
    </location>
</feature>
<evidence type="ECO:0000259" key="14">
    <source>
        <dbReference type="Pfam" id="PF00408"/>
    </source>
</evidence>
<feature type="compositionally biased region" description="Basic and acidic residues" evidence="13">
    <location>
        <begin position="706"/>
        <end position="722"/>
    </location>
</feature>
<dbReference type="Pfam" id="PF21405">
    <property type="entry name" value="AMG1_II"/>
    <property type="match status" value="1"/>
</dbReference>
<dbReference type="GO" id="GO:0004610">
    <property type="term" value="F:phosphoacetylglucosamine mutase activity"/>
    <property type="evidence" value="ECO:0007669"/>
    <property type="project" value="UniProtKB-EC"/>
</dbReference>
<keyword evidence="7" id="KW-0479">Metal-binding</keyword>
<feature type="domain" description="Phosphoacetylglucosamine mutase AMG1" evidence="17">
    <location>
        <begin position="1158"/>
        <end position="1268"/>
    </location>
</feature>
<feature type="compositionally biased region" description="Basic and acidic residues" evidence="13">
    <location>
        <begin position="110"/>
        <end position="124"/>
    </location>
</feature>
<evidence type="ECO:0000256" key="5">
    <source>
        <dbReference type="ARBA" id="ARBA00012731"/>
    </source>
</evidence>
<evidence type="ECO:0000256" key="1">
    <source>
        <dbReference type="ARBA" id="ARBA00000558"/>
    </source>
</evidence>
<dbReference type="GO" id="GO:0006048">
    <property type="term" value="P:UDP-N-acetylglucosamine biosynthetic process"/>
    <property type="evidence" value="ECO:0007669"/>
    <property type="project" value="TreeGrafter"/>
</dbReference>
<dbReference type="SUPFAM" id="SSF53738">
    <property type="entry name" value="Phosphoglucomutase, first 3 domains"/>
    <property type="match status" value="4"/>
</dbReference>
<organism evidence="18 19">
    <name type="scientific">Musa troglodytarum</name>
    <name type="common">fe'i banana</name>
    <dbReference type="NCBI Taxonomy" id="320322"/>
    <lineage>
        <taxon>Eukaryota</taxon>
        <taxon>Viridiplantae</taxon>
        <taxon>Streptophyta</taxon>
        <taxon>Embryophyta</taxon>
        <taxon>Tracheophyta</taxon>
        <taxon>Spermatophyta</taxon>
        <taxon>Magnoliopsida</taxon>
        <taxon>Liliopsida</taxon>
        <taxon>Zingiberales</taxon>
        <taxon>Musaceae</taxon>
        <taxon>Musa</taxon>
    </lineage>
</organism>
<gene>
    <name evidence="18" type="ORF">MUK42_20563</name>
</gene>
<dbReference type="PANTHER" id="PTHR45955">
    <property type="entry name" value="PHOSPHOACETYLGLUCOSAMINE MUTASE"/>
    <property type="match status" value="1"/>
</dbReference>
<feature type="compositionally biased region" description="Basic and acidic residues" evidence="13">
    <location>
        <begin position="740"/>
        <end position="751"/>
    </location>
</feature>
<dbReference type="InterPro" id="IPR005844">
    <property type="entry name" value="A-D-PHexomutase_a/b/a-I"/>
</dbReference>
<feature type="region of interest" description="Disordered" evidence="13">
    <location>
        <begin position="696"/>
        <end position="785"/>
    </location>
</feature>
<feature type="domain" description="Alpha-D-phosphohexomutase alpha/beta/alpha" evidence="15">
    <location>
        <begin position="1030"/>
        <end position="1062"/>
    </location>
</feature>
<evidence type="ECO:0000256" key="9">
    <source>
        <dbReference type="ARBA" id="ARBA00023235"/>
    </source>
</evidence>
<sequence length="1537" mass="165498">MDFHSLPRRELQALCKKNRIPANMTNVAMADALQSLFAVGGMETIEEALQNQSPKNVQASSTYLTRSSRRISARRAAAATASDDPREQPASPLPRARRVTAMDSETGRLFSEEVDRDEEQKEGMMEITPMAKPSTKKQPRGTTTARNTRRRATKKEDGEAAEEGLIEAAKTPATRNGRRTTARRTIESPQHQHSSKSKWNCIEIKKSVDTDGDSMIPPPCKKGSDLAAGNVTDLKEIQDKTVIDGDNCEQDCNPVVADSDLSQHYHSSEVKEDGVVPETEGVDGAKDGDSWIASCKKTSDLAEGNTTDLREAEEIQDNTLIGGANCEQDCNPVVVGIDLPQHQHSSEIKNGIVSENEGLDDVKDGASCKKTSDLAEGNATDLKEAEGIQDNTLIGGENCEQDRRPVVVDIDLSQHQHSSDIKEDGIVSETEGLDDVKDGDSLIASCKKTSDLATETEGIQDETIIDGENCERDCNLVVVDTDPSQHQHSPEVEEDGFVPETGGLNDVNELEIAAQQHDVETGVETMDLVDRDDAFLLLSDEKPSDLAAGNASHLCSMDSQEEILPREICEQDCNVAVDITNLVASLLLSDDKSSDFAAANASHLDSQEKLEKESDGDQEEILPSAICEQDCNVAVDITNLPLHQLVADPEEPEGFNVESSPKIEEGCEGEQMANHADDTNLPLHQLAVEPKEPEGFNAELSPQMEGGREEEQMANPADRESSVLEGTPLISSLGNPDITGDAKAEQSKGGEEETEGEMQTTVAEVVAFSPPQQQPTSLQSSKTVDLPAESLPEVGDLIGDSEVSPDEVTVEAVDASKLAKTSSPEVADMMDGHPADGKNSAGALMTAGIIVEAEKSENQKESDADKEKKSFGQLTMTEIGRGEVKVESDAEKQSLAVVDLKNMSLRKLKLLYKEKKSNANATNKVEGTRVALAELNENVLAQVIDSSEASSSVRLGARLFPASAADLQIRYRGIQMAEEKQRSLLLDSASRFPLPRGARFSYGTAGFRSEGSILASTVYRAGVLAALRSLKTGSAIGLMITASHNPVSDNGVKIADPDGGMMVQRWEPFADALANAPDSEHLLHLVVRFVEEENIPIGGVQSAEVLLGRDTRPSGVALLEAAKHGINAIIGAVAIDMGVLTTPQLHWMVRSRNKGMGASESDYLAQLSKSFRCLMNLVPRERITDSLDTELVVDGANGVGGGKLEQLKKTVTGLDISVKNTGKNGEGVLNESCGADYVQKEKVVPSGFGPDDVGIRCASLDGDADRLVYFLIPSASSKNIDLIDGDKILSLFAVFIKEQLDVLYKDSDSNNKPPVRLGIVQTAYANGASTAYLKRLGLEVVFTPTGVKYLHKKAAEYDIGIYFEANGHGTVLFSENFLSGLECRSNELASASSGSKQHKAALRLLAVSQLINQAVGDALSGLLLVEAVLQYMGWSIRRWNELYQDLPSRQLKVKVADRNAVVTANAETQVVKPSGLQELIDAESGKHPHGRCFIRPSGTEDIIRVYAEASMQEAADSLARSVALLVDRVLGSGNSHQ</sequence>
<dbReference type="EMBL" id="CP097506">
    <property type="protein sequence ID" value="URD95342.1"/>
    <property type="molecule type" value="Genomic_DNA"/>
</dbReference>
<evidence type="ECO:0000256" key="8">
    <source>
        <dbReference type="ARBA" id="ARBA00022842"/>
    </source>
</evidence>
<dbReference type="EC" id="5.4.2.3" evidence="5"/>
<comment type="pathway">
    <text evidence="3">Nucleotide-sugar biosynthesis; UDP-N-acetyl-alpha-D-glucosamine biosynthesis; N-acetyl-alpha-D-glucosamine 1-phosphate from alpha-D-glucosamine 6-phosphate (route I): step 2/2.</text>
</comment>
<dbReference type="CDD" id="cd03086">
    <property type="entry name" value="PGM3"/>
    <property type="match status" value="1"/>
</dbReference>
<comment type="catalytic activity">
    <reaction evidence="1">
        <text>N-acetyl-alpha-D-glucosamine 1-phosphate = N-acetyl-D-glucosamine 6-phosphate</text>
        <dbReference type="Rhea" id="RHEA:23804"/>
        <dbReference type="ChEBI" id="CHEBI:57513"/>
        <dbReference type="ChEBI" id="CHEBI:57776"/>
        <dbReference type="EC" id="5.4.2.3"/>
    </reaction>
</comment>
<evidence type="ECO:0000313" key="18">
    <source>
        <dbReference type="EMBL" id="URD95343.1"/>
    </source>
</evidence>
<dbReference type="FunFam" id="3.30.310.50:FF:000003">
    <property type="entry name" value="Phosphoacetylglucosamine mutase"/>
    <property type="match status" value="1"/>
</dbReference>
<feature type="region of interest" description="Disordered" evidence="13">
    <location>
        <begin position="50"/>
        <end position="197"/>
    </location>
</feature>
<evidence type="ECO:0000256" key="3">
    <source>
        <dbReference type="ARBA" id="ARBA00004865"/>
    </source>
</evidence>
<dbReference type="Gene3D" id="3.40.120.10">
    <property type="entry name" value="Alpha-D-Glucose-1,6-Bisphosphate, subunit A, domain 3"/>
    <property type="match status" value="3"/>
</dbReference>
<keyword evidence="8" id="KW-0460">Magnesium</keyword>
<keyword evidence="19" id="KW-1185">Reference proteome</keyword>
<dbReference type="Proteomes" id="UP001055439">
    <property type="component" value="Chromosome 4"/>
</dbReference>
<dbReference type="Pfam" id="PF00408">
    <property type="entry name" value="PGM_PMM_IV"/>
    <property type="match status" value="1"/>
</dbReference>
<keyword evidence="6" id="KW-0597">Phosphoprotein</keyword>
<evidence type="ECO:0000256" key="12">
    <source>
        <dbReference type="ARBA" id="ARBA00070218"/>
    </source>
</evidence>
<evidence type="ECO:0000256" key="4">
    <source>
        <dbReference type="ARBA" id="ARBA00010231"/>
    </source>
</evidence>
<evidence type="ECO:0000259" key="16">
    <source>
        <dbReference type="Pfam" id="PF21404"/>
    </source>
</evidence>
<dbReference type="InterPro" id="IPR016066">
    <property type="entry name" value="A-D-PHexomutase_CS"/>
</dbReference>
<feature type="compositionally biased region" description="Polar residues" evidence="13">
    <location>
        <begin position="50"/>
        <end position="64"/>
    </location>
</feature>
<dbReference type="InterPro" id="IPR005843">
    <property type="entry name" value="A-D-PHexomutase_C"/>
</dbReference>
<proteinExistence type="inferred from homology"/>